<dbReference type="InterPro" id="IPR046341">
    <property type="entry name" value="SET_dom_sf"/>
</dbReference>
<dbReference type="RefSeq" id="XP_040792918.1">
    <property type="nucleotide sequence ID" value="XM_040927697.1"/>
</dbReference>
<dbReference type="InterPro" id="IPR001214">
    <property type="entry name" value="SET_dom"/>
</dbReference>
<feature type="signal peptide" evidence="1">
    <location>
        <begin position="1"/>
        <end position="15"/>
    </location>
</feature>
<dbReference type="AlphaFoldDB" id="A0A9P4LCT7"/>
<proteinExistence type="predicted"/>
<dbReference type="GeneID" id="63844950"/>
<reference evidence="3" key="1">
    <citation type="submission" date="2020-01" db="EMBL/GenBank/DDBJ databases">
        <authorList>
            <consortium name="DOE Joint Genome Institute"/>
            <person name="Haridas S."/>
            <person name="Albert R."/>
            <person name="Binder M."/>
            <person name="Bloem J."/>
            <person name="Labutti K."/>
            <person name="Salamov A."/>
            <person name="Andreopoulos B."/>
            <person name="Baker S.E."/>
            <person name="Barry K."/>
            <person name="Bills G."/>
            <person name="Bluhm B.H."/>
            <person name="Cannon C."/>
            <person name="Castanera R."/>
            <person name="Culley D.E."/>
            <person name="Daum C."/>
            <person name="Ezra D."/>
            <person name="Gonzalez J.B."/>
            <person name="Henrissat B."/>
            <person name="Kuo A."/>
            <person name="Liang C."/>
            <person name="Lipzen A."/>
            <person name="Lutzoni F."/>
            <person name="Magnuson J."/>
            <person name="Mondo S."/>
            <person name="Nolan M."/>
            <person name="Ohm R."/>
            <person name="Pangilinan J."/>
            <person name="Park H.-J."/>
            <person name="Ramirez L."/>
            <person name="Alfaro M."/>
            <person name="Sun H."/>
            <person name="Tritt A."/>
            <person name="Yoshinaga Y."/>
            <person name="Zwiers L.-H."/>
            <person name="Turgeon B.G."/>
            <person name="Goodwin S.B."/>
            <person name="Spatafora J.W."/>
            <person name="Crous P.W."/>
            <person name="Grigoriev I.V."/>
        </authorList>
    </citation>
    <scope>NUCLEOTIDE SEQUENCE</scope>
    <source>
        <strain evidence="3">CBS 394.84</strain>
    </source>
</reference>
<dbReference type="SUPFAM" id="SSF82199">
    <property type="entry name" value="SET domain"/>
    <property type="match status" value="1"/>
</dbReference>
<evidence type="ECO:0000313" key="3">
    <source>
        <dbReference type="EMBL" id="KAF1850355.1"/>
    </source>
</evidence>
<sequence>MKTAVGLTLLSRALALTNEKLEVVGQKPLLHACPSDSILQKGECQDATFGSSHDIISDVAFRSNISQFQQTLEESRKKASQVKDFPWTFWPECFSNENTTDPYCVFTDQSFASGRGIFIITTKDLAYDMLEHDAWRRPETLSRVNKYDSPPFVTHEFPGKGRGLVANKTLHRGDQIFASTPILITDSGAYDLSEAERLALLYRGVDTLPPASQKVFWELLGHFNDDPVDDRINTNNFDVSIDEEAQAAVFPEIAMLNHDCRPNAAYAFDERTMTHYVHAVRDIMPGEEITITYIDNEMERARRVKKLKRNWGFDCSCSTCTAHPSLVSESDTRLGEIAALSTILDDWTIDSEATPEAAELLISLYEQERLHANLATAYKHAAEAYSSFGKKWEAMRYARLSAEMSMLDKGFGDSDVKEMREMSLRPELSWSWKKRVGMGGKSCGCGHGH</sequence>
<comment type="caution">
    <text evidence="3">The sequence shown here is derived from an EMBL/GenBank/DDBJ whole genome shotgun (WGS) entry which is preliminary data.</text>
</comment>
<organism evidence="3 4">
    <name type="scientific">Cucurbitaria berberidis CBS 394.84</name>
    <dbReference type="NCBI Taxonomy" id="1168544"/>
    <lineage>
        <taxon>Eukaryota</taxon>
        <taxon>Fungi</taxon>
        <taxon>Dikarya</taxon>
        <taxon>Ascomycota</taxon>
        <taxon>Pezizomycotina</taxon>
        <taxon>Dothideomycetes</taxon>
        <taxon>Pleosporomycetidae</taxon>
        <taxon>Pleosporales</taxon>
        <taxon>Pleosporineae</taxon>
        <taxon>Cucurbitariaceae</taxon>
        <taxon>Cucurbitaria</taxon>
    </lineage>
</organism>
<keyword evidence="1" id="KW-0732">Signal</keyword>
<dbReference type="PANTHER" id="PTHR47332:SF6">
    <property type="entry name" value="SET DOMAIN-CONTAINING PROTEIN"/>
    <property type="match status" value="1"/>
</dbReference>
<dbReference type="PROSITE" id="PS50280">
    <property type="entry name" value="SET"/>
    <property type="match status" value="1"/>
</dbReference>
<evidence type="ECO:0000313" key="4">
    <source>
        <dbReference type="Proteomes" id="UP000800039"/>
    </source>
</evidence>
<dbReference type="EMBL" id="ML976614">
    <property type="protein sequence ID" value="KAF1850355.1"/>
    <property type="molecule type" value="Genomic_DNA"/>
</dbReference>
<feature type="domain" description="SET" evidence="2">
    <location>
        <begin position="150"/>
        <end position="294"/>
    </location>
</feature>
<name>A0A9P4LCT7_9PLEO</name>
<dbReference type="CDD" id="cd20071">
    <property type="entry name" value="SET_SMYD"/>
    <property type="match status" value="1"/>
</dbReference>
<feature type="chain" id="PRO_5040230838" evidence="1">
    <location>
        <begin position="16"/>
        <end position="449"/>
    </location>
</feature>
<dbReference type="InterPro" id="IPR053185">
    <property type="entry name" value="SET_domain_protein"/>
</dbReference>
<dbReference type="OrthoDB" id="1028014at2759"/>
<dbReference type="SMART" id="SM00317">
    <property type="entry name" value="SET"/>
    <property type="match status" value="1"/>
</dbReference>
<evidence type="ECO:0000259" key="2">
    <source>
        <dbReference type="PROSITE" id="PS50280"/>
    </source>
</evidence>
<dbReference type="Pfam" id="PF00856">
    <property type="entry name" value="SET"/>
    <property type="match status" value="1"/>
</dbReference>
<evidence type="ECO:0000256" key="1">
    <source>
        <dbReference type="SAM" id="SignalP"/>
    </source>
</evidence>
<dbReference type="Proteomes" id="UP000800039">
    <property type="component" value="Unassembled WGS sequence"/>
</dbReference>
<keyword evidence="4" id="KW-1185">Reference proteome</keyword>
<dbReference type="PANTHER" id="PTHR47332">
    <property type="entry name" value="SET DOMAIN-CONTAINING PROTEIN 5"/>
    <property type="match status" value="1"/>
</dbReference>
<accession>A0A9P4LCT7</accession>
<protein>
    <submittedName>
        <fullName evidence="3">SET domain-containing protein</fullName>
    </submittedName>
</protein>
<dbReference type="Gene3D" id="2.170.270.10">
    <property type="entry name" value="SET domain"/>
    <property type="match status" value="1"/>
</dbReference>
<gene>
    <name evidence="3" type="ORF">K460DRAFT_271001</name>
</gene>